<comment type="catalytic activity">
    <reaction evidence="7">
        <text>a peptidoglycan chain = a peptidoglycan chain with N-acetyl-1,6-anhydromuramyl-[peptide] at the reducing end + a peptidoglycan chain with N-acetylglucosamine at the non-reducing end.</text>
        <dbReference type="EC" id="4.2.2.29"/>
    </reaction>
</comment>
<dbReference type="NCBIfam" id="TIGR00247">
    <property type="entry name" value="endolytic transglycosylase MltG"/>
    <property type="match status" value="1"/>
</dbReference>
<reference evidence="9" key="1">
    <citation type="submission" date="2017-09" db="EMBL/GenBank/DDBJ databases">
        <title>Depth-based differentiation of microbial function through sediment-hosted aquifers and enrichment of novel symbionts in the deep terrestrial subsurface.</title>
        <authorList>
            <person name="Probst A.J."/>
            <person name="Ladd B."/>
            <person name="Jarett J.K."/>
            <person name="Geller-Mcgrath D.E."/>
            <person name="Sieber C.M.K."/>
            <person name="Emerson J.B."/>
            <person name="Anantharaman K."/>
            <person name="Thomas B.C."/>
            <person name="Malmstrom R."/>
            <person name="Stieglmeier M."/>
            <person name="Klingl A."/>
            <person name="Woyke T."/>
            <person name="Ryan C.M."/>
            <person name="Banfield J.F."/>
        </authorList>
    </citation>
    <scope>NUCLEOTIDE SEQUENCE [LARGE SCALE GENOMIC DNA]</scope>
</reference>
<dbReference type="GO" id="GO:0071555">
    <property type="term" value="P:cell wall organization"/>
    <property type="evidence" value="ECO:0007669"/>
    <property type="project" value="UniProtKB-KW"/>
</dbReference>
<evidence type="ECO:0000256" key="1">
    <source>
        <dbReference type="ARBA" id="ARBA00022475"/>
    </source>
</evidence>
<evidence type="ECO:0000256" key="5">
    <source>
        <dbReference type="ARBA" id="ARBA00023239"/>
    </source>
</evidence>
<keyword evidence="3 7" id="KW-1133">Transmembrane helix</keyword>
<evidence type="ECO:0000256" key="4">
    <source>
        <dbReference type="ARBA" id="ARBA00023136"/>
    </source>
</evidence>
<evidence type="ECO:0000256" key="3">
    <source>
        <dbReference type="ARBA" id="ARBA00022989"/>
    </source>
</evidence>
<sequence length="344" mass="39330">MKTVRILLIFLFFCLSAAAIIFYLNFRGFGKNLPKERYIVKFNAADEQVIDDLYSKGFIRNKKIFFFVLDLLCRQRTCSESTESADRRIEPGAYMISKSQNAYQLSGVFLFGPFQKWVTIPPGKRKEQVGLILKKSLGWPDDMVLNFITIAKEGYLWPDTYLFNTDSDPSQIADRLKNEFNSRLDTLFSDLLAKNIKTDTAVKFASLIERESGSLEDKPVISAVIWNRLAKKMKLEIDATVQYAIADEEFNSLITNYQLLITDDFSFWPKLGAGVVRTIDSPYNTYRVAALPLGPICTPSLESLQAVLNPANTDALYYLHSADKQIHTAKTYKEHQENIKEYLQ</sequence>
<evidence type="ECO:0000256" key="6">
    <source>
        <dbReference type="ARBA" id="ARBA00023316"/>
    </source>
</evidence>
<comment type="caution">
    <text evidence="8">The sequence shown here is derived from an EMBL/GenBank/DDBJ whole genome shotgun (WGS) entry which is preliminary data.</text>
</comment>
<evidence type="ECO:0000256" key="2">
    <source>
        <dbReference type="ARBA" id="ARBA00022692"/>
    </source>
</evidence>
<evidence type="ECO:0000256" key="7">
    <source>
        <dbReference type="HAMAP-Rule" id="MF_02065"/>
    </source>
</evidence>
<comment type="subcellular location">
    <subcellularLocation>
        <location evidence="7">Cell membrane</location>
        <topology evidence="7">Single-pass membrane protein</topology>
    </subcellularLocation>
</comment>
<dbReference type="GO" id="GO:0008932">
    <property type="term" value="F:lytic endotransglycosylase activity"/>
    <property type="evidence" value="ECO:0007669"/>
    <property type="project" value="UniProtKB-UniRule"/>
</dbReference>
<evidence type="ECO:0000313" key="9">
    <source>
        <dbReference type="Proteomes" id="UP000230885"/>
    </source>
</evidence>
<proteinExistence type="inferred from homology"/>
<dbReference type="PANTHER" id="PTHR30518">
    <property type="entry name" value="ENDOLYTIC MUREIN TRANSGLYCOSYLASE"/>
    <property type="match status" value="1"/>
</dbReference>
<dbReference type="PANTHER" id="PTHR30518:SF2">
    <property type="entry name" value="ENDOLYTIC MUREIN TRANSGLYCOSYLASE"/>
    <property type="match status" value="1"/>
</dbReference>
<organism evidence="8 9">
    <name type="scientific">Candidatus Shapirobacteria bacterium CG_4_9_14_0_2_um_filter_40_11</name>
    <dbReference type="NCBI Taxonomy" id="1974876"/>
    <lineage>
        <taxon>Bacteria</taxon>
        <taxon>Candidatus Shapironibacteriota</taxon>
    </lineage>
</organism>
<dbReference type="EMBL" id="PFSE01000005">
    <property type="protein sequence ID" value="PJC29220.1"/>
    <property type="molecule type" value="Genomic_DNA"/>
</dbReference>
<dbReference type="InterPro" id="IPR003770">
    <property type="entry name" value="MLTG-like"/>
</dbReference>
<dbReference type="GO" id="GO:0005886">
    <property type="term" value="C:plasma membrane"/>
    <property type="evidence" value="ECO:0007669"/>
    <property type="project" value="UniProtKB-SubCell"/>
</dbReference>
<comment type="function">
    <text evidence="7">Functions as a peptidoglycan terminase that cleaves nascent peptidoglycan strands endolytically to terminate their elongation.</text>
</comment>
<keyword evidence="1 7" id="KW-1003">Cell membrane</keyword>
<dbReference type="Pfam" id="PF02618">
    <property type="entry name" value="YceG"/>
    <property type="match status" value="1"/>
</dbReference>
<name>A0A2M8EVT0_9BACT</name>
<keyword evidence="2 7" id="KW-0812">Transmembrane</keyword>
<keyword evidence="6 7" id="KW-0961">Cell wall biogenesis/degradation</keyword>
<comment type="similarity">
    <text evidence="7">Belongs to the transglycosylase MltG family.</text>
</comment>
<gene>
    <name evidence="7" type="primary">mltG</name>
    <name evidence="8" type="ORF">CO053_00690</name>
</gene>
<feature type="site" description="Important for catalytic activity" evidence="7">
    <location>
        <position position="211"/>
    </location>
</feature>
<accession>A0A2M8EVT0</accession>
<feature type="transmembrane region" description="Helical" evidence="7">
    <location>
        <begin position="6"/>
        <end position="26"/>
    </location>
</feature>
<keyword evidence="4 7" id="KW-0472">Membrane</keyword>
<dbReference type="Proteomes" id="UP000230885">
    <property type="component" value="Unassembled WGS sequence"/>
</dbReference>
<dbReference type="GO" id="GO:0009252">
    <property type="term" value="P:peptidoglycan biosynthetic process"/>
    <property type="evidence" value="ECO:0007669"/>
    <property type="project" value="UniProtKB-UniRule"/>
</dbReference>
<dbReference type="AlphaFoldDB" id="A0A2M8EVT0"/>
<protein>
    <recommendedName>
        <fullName evidence="7">Endolytic murein transglycosylase</fullName>
        <ecNumber evidence="7">4.2.2.29</ecNumber>
    </recommendedName>
    <alternativeName>
        <fullName evidence="7">Peptidoglycan lytic transglycosylase</fullName>
    </alternativeName>
    <alternativeName>
        <fullName evidence="7">Peptidoglycan polymerization terminase</fullName>
    </alternativeName>
</protein>
<keyword evidence="5 7" id="KW-0456">Lyase</keyword>
<dbReference type="HAMAP" id="MF_02065">
    <property type="entry name" value="MltG"/>
    <property type="match status" value="1"/>
</dbReference>
<evidence type="ECO:0000313" key="8">
    <source>
        <dbReference type="EMBL" id="PJC29220.1"/>
    </source>
</evidence>
<dbReference type="EC" id="4.2.2.29" evidence="7"/>